<dbReference type="PANTHER" id="PTHR24123">
    <property type="entry name" value="ANKYRIN REPEAT-CONTAINING"/>
    <property type="match status" value="1"/>
</dbReference>
<evidence type="ECO:0000256" key="3">
    <source>
        <dbReference type="PROSITE-ProRule" id="PRU00023"/>
    </source>
</evidence>
<dbReference type="SUPFAM" id="SSF52540">
    <property type="entry name" value="P-loop containing nucleoside triphosphate hydrolases"/>
    <property type="match status" value="1"/>
</dbReference>
<evidence type="ECO:0000256" key="1">
    <source>
        <dbReference type="ARBA" id="ARBA00022737"/>
    </source>
</evidence>
<dbReference type="PRINTS" id="PR01415">
    <property type="entry name" value="ANKYRIN"/>
</dbReference>
<comment type="caution">
    <text evidence="4">The sequence shown here is derived from an EMBL/GenBank/DDBJ whole genome shotgun (WGS) entry which is preliminary data.</text>
</comment>
<dbReference type="SUPFAM" id="SSF48403">
    <property type="entry name" value="Ankyrin repeat"/>
    <property type="match status" value="3"/>
</dbReference>
<dbReference type="InterPro" id="IPR002110">
    <property type="entry name" value="Ankyrin_rpt"/>
</dbReference>
<feature type="repeat" description="ANK" evidence="3">
    <location>
        <begin position="1411"/>
        <end position="1443"/>
    </location>
</feature>
<proteinExistence type="predicted"/>
<feature type="repeat" description="ANK" evidence="3">
    <location>
        <begin position="1674"/>
        <end position="1706"/>
    </location>
</feature>
<dbReference type="Gene3D" id="1.25.40.20">
    <property type="entry name" value="Ankyrin repeat-containing domain"/>
    <property type="match status" value="10"/>
</dbReference>
<dbReference type="Pfam" id="PF12796">
    <property type="entry name" value="Ank_2"/>
    <property type="match status" value="7"/>
</dbReference>
<evidence type="ECO:0000256" key="2">
    <source>
        <dbReference type="ARBA" id="ARBA00023043"/>
    </source>
</evidence>
<dbReference type="Pfam" id="PF00023">
    <property type="entry name" value="Ank"/>
    <property type="match status" value="2"/>
</dbReference>
<dbReference type="PANTHER" id="PTHR24123:SF33">
    <property type="entry name" value="PROTEIN HOS4"/>
    <property type="match status" value="1"/>
</dbReference>
<feature type="repeat" description="ANK" evidence="3">
    <location>
        <begin position="1280"/>
        <end position="1312"/>
    </location>
</feature>
<feature type="repeat" description="ANK" evidence="3">
    <location>
        <begin position="1076"/>
        <end position="1108"/>
    </location>
</feature>
<feature type="repeat" description="ANK" evidence="3">
    <location>
        <begin position="1313"/>
        <end position="1345"/>
    </location>
</feature>
<name>A0AAN7VF51_9COLE</name>
<feature type="repeat" description="ANK" evidence="3">
    <location>
        <begin position="1609"/>
        <end position="1641"/>
    </location>
</feature>
<keyword evidence="5" id="KW-1185">Reference proteome</keyword>
<evidence type="ECO:0000313" key="4">
    <source>
        <dbReference type="EMBL" id="KAK5643951.1"/>
    </source>
</evidence>
<organism evidence="4 5">
    <name type="scientific">Pyrocoelia pectoralis</name>
    <dbReference type="NCBI Taxonomy" id="417401"/>
    <lineage>
        <taxon>Eukaryota</taxon>
        <taxon>Metazoa</taxon>
        <taxon>Ecdysozoa</taxon>
        <taxon>Arthropoda</taxon>
        <taxon>Hexapoda</taxon>
        <taxon>Insecta</taxon>
        <taxon>Pterygota</taxon>
        <taxon>Neoptera</taxon>
        <taxon>Endopterygota</taxon>
        <taxon>Coleoptera</taxon>
        <taxon>Polyphaga</taxon>
        <taxon>Elateriformia</taxon>
        <taxon>Elateroidea</taxon>
        <taxon>Lampyridae</taxon>
        <taxon>Lampyrinae</taxon>
        <taxon>Pyrocoelia</taxon>
    </lineage>
</organism>
<feature type="repeat" description="ANK" evidence="3">
    <location>
        <begin position="1214"/>
        <end position="1246"/>
    </location>
</feature>
<accession>A0AAN7VF51</accession>
<dbReference type="EMBL" id="JAVRBK010000005">
    <property type="protein sequence ID" value="KAK5643951.1"/>
    <property type="molecule type" value="Genomic_DNA"/>
</dbReference>
<dbReference type="InterPro" id="IPR036770">
    <property type="entry name" value="Ankyrin_rpt-contain_sf"/>
</dbReference>
<feature type="repeat" description="ANK" evidence="3">
    <location>
        <begin position="1043"/>
        <end position="1075"/>
    </location>
</feature>
<reference evidence="4 5" key="1">
    <citation type="journal article" date="2024" name="Insects">
        <title>An Improved Chromosome-Level Genome Assembly of the Firefly Pyrocoelia pectoralis.</title>
        <authorList>
            <person name="Fu X."/>
            <person name="Meyer-Rochow V.B."/>
            <person name="Ballantyne L."/>
            <person name="Zhu X."/>
        </authorList>
    </citation>
    <scope>NUCLEOTIDE SEQUENCE [LARGE SCALE GENOMIC DNA]</scope>
    <source>
        <tissue evidence="4">Whole body</tissue>
    </source>
</reference>
<keyword evidence="2 3" id="KW-0040">ANK repeat</keyword>
<dbReference type="SMART" id="SM00248">
    <property type="entry name" value="ANK"/>
    <property type="match status" value="27"/>
</dbReference>
<keyword evidence="1" id="KW-0677">Repeat</keyword>
<protein>
    <submittedName>
        <fullName evidence="4">Uncharacterized protein</fullName>
    </submittedName>
</protein>
<dbReference type="InterPro" id="IPR027417">
    <property type="entry name" value="P-loop_NTPase"/>
</dbReference>
<sequence length="1861" mass="211734">MIYILFTTRGSPEGDCLINISKTSNGESSWLLHECINTNGEIFSFNYKELNIKVESEYKEWMDNFYLFTKQITLNKIDVVIQSCIENLIRPVKLSKPVMDELYQKFILFLSQWSKGDLGGYYPLTKTIILKVIFECVIKPYIWNFEVNKPSDKVCDNSFSRISKSVITVIDNDSVVIQFLSNGLYRILEEYLDVKEHKVLWKRHPEIISKTILRATGRYKNITMEAAYEFLWKNNKLPLILSVHGIENYKFLLQLLKVFHGVFNVIILTEHVLDMGGDLNLCSSLKDFGEGDRIFILNYPVKLQNRQFVKLASFVQPDKYQLITVKDIIYILMDKFNIGDYPPPTPEIFIQQSLDAIWIKSKVLKEISGDRFIIHYNLLEDLKAFLSKAGISLEDNKVLIWQTNCTKIHEHQVIFVSDFGEISKIMNSCHTICAHVLMLQGRDGLEWVHTYGTHQNIAPYRKIRNFQDLSDHRTFSTIDTALKVIVPEIILISANPGMGKSTMLAYFANTAPTDRWILTVNLIDHLNYYKKNTDLNGHVHYFAKQTITNTLGEIVFDFHVQFKRVTLLFDGFDEVPVNMQKKVVRIICECKELGCAIYLTTRTNMQPFLEESLQTFGRSIIPFSNQEQFEYLRTYFSQNCKADSTTFELINNFTHNLLKAASDNLNDHDQKFTGVPLQTKLLCQVFKNDCDNYLRTKSFENKYFDLIYLYKHFIREKIDIVCEKFGKGSDDTFHHYKTYRTLYALQSIFPADDLESLNVDQKLNQVVQLFPDTLHHLQKDGIVTVRNKTEVRFIHRSFAEYLVAKWLSKNFGDEDNLEVVNLIKKIFDPNFVTVRNMFDRIMAKRNPLHLAVINRQINTIKTTLERDGSLLSTLDRGNRSVFHLVASWGVHHSSREMSDNELRILDEMISKDTMMDILNLLGKVECSRDSLLNYTPIDYAIASGSLNVGDALCAQLEIIDDCITLPEQDSFYMSTYFNLFPYGSLSFILRKHTITTKLYRLDQIACASEKRGHHIYHTSLKDDITDIRAQIATDHKFHIPDEYGFTPLHFAAFYGQSHIIQALMEENVNVNTSDKSGKTPLHWAAVKCHPDAVSVLLRNSADPNIRDINGMTVLHYLCMINIEKDDEIISMLLQNNADVEMKDYQGETALHYAFHYNRQKCVTQFLNRNTKIANISVTDSTGATILHWAANKGDEDIVKLLLDFEVQVDMGDNDGKTPLHCACQKGHLNVVHRLALHGADLNTVDKFGRSPLYIAVDSNKYGLVNFLLCKNAETTQKDIYGRTALYQAIAKNYEPIVSALLNTVKDCDTRDNENLSLMHWAAWSGHKEIVELLLSRKLNCTSQDKYDRIPLICAAQYGHTSALQSLLRESDVQAQDENNMNSLHWSCWNGHIDIVRILLLHMPNVELKDNKGRTALSCCCHNGHSNIVRLLLTRNADVNTADNNCMTPLNWAAHNGHYETVKLLLQRNCVLETMNHLGRTALSNASSKGYKKIVSLLLASSFPMEIRDSEGMTALHTAAVHGHLDIISILTENGANLEAVSNYKKTALIYAANYGQASIVNYLINQKVSLNAMDNENMTAVTWAAHDGHNDIVALLVGNGADVEVSNKHGRTPLLCAVHNNHYDVVKTLLFNEANVERTDNEGLYCIHQAAYNGNVAIYKLLEHKFPVDFKDNCNRTPLIHAAFNGHNELICMLLENGAYLDTQDSEGMSALHWACFNGHTNTMQILLSNCADSNSRDMDGNTPIVYAIVKQHEDIVSLLIEKTDLNLNNYQNVSPLHVAAGLGNRNIVDMLVSKGANIDVKNNNGVTPLMCASGNGRTAVVELLISKNAGTGHRDNNSLSARDWAKAYNQESVISLFDNI</sequence>
<gene>
    <name evidence="4" type="ORF">RI129_007796</name>
</gene>
<feature type="repeat" description="ANK" evidence="3">
    <location>
        <begin position="1510"/>
        <end position="1542"/>
    </location>
</feature>
<dbReference type="PROSITE" id="PS50297">
    <property type="entry name" value="ANK_REP_REGION"/>
    <property type="match status" value="13"/>
</dbReference>
<feature type="repeat" description="ANK" evidence="3">
    <location>
        <begin position="1543"/>
        <end position="1575"/>
    </location>
</feature>
<feature type="repeat" description="ANK" evidence="3">
    <location>
        <begin position="1247"/>
        <end position="1279"/>
    </location>
</feature>
<dbReference type="Proteomes" id="UP001329430">
    <property type="component" value="Chromosome 5"/>
</dbReference>
<feature type="repeat" description="ANK" evidence="3">
    <location>
        <begin position="1109"/>
        <end position="1144"/>
    </location>
</feature>
<feature type="repeat" description="ANK" evidence="3">
    <location>
        <begin position="1444"/>
        <end position="1476"/>
    </location>
</feature>
<dbReference type="Gene3D" id="3.40.50.300">
    <property type="entry name" value="P-loop containing nucleotide triphosphate hydrolases"/>
    <property type="match status" value="1"/>
</dbReference>
<feature type="repeat" description="ANK" evidence="3">
    <location>
        <begin position="1181"/>
        <end position="1213"/>
    </location>
</feature>
<feature type="repeat" description="ANK" evidence="3">
    <location>
        <begin position="1378"/>
        <end position="1410"/>
    </location>
</feature>
<evidence type="ECO:0000313" key="5">
    <source>
        <dbReference type="Proteomes" id="UP001329430"/>
    </source>
</evidence>
<feature type="repeat" description="ANK" evidence="3">
    <location>
        <begin position="1707"/>
        <end position="1739"/>
    </location>
</feature>
<feature type="repeat" description="ANK" evidence="3">
    <location>
        <begin position="1772"/>
        <end position="1804"/>
    </location>
</feature>
<feature type="repeat" description="ANK" evidence="3">
    <location>
        <begin position="1576"/>
        <end position="1608"/>
    </location>
</feature>
<feature type="repeat" description="ANK" evidence="3">
    <location>
        <begin position="1805"/>
        <end position="1837"/>
    </location>
</feature>
<dbReference type="Pfam" id="PF13637">
    <property type="entry name" value="Ank_4"/>
    <property type="match status" value="1"/>
</dbReference>
<dbReference type="PROSITE" id="PS50088">
    <property type="entry name" value="ANK_REPEAT"/>
    <property type="match status" value="19"/>
</dbReference>
<dbReference type="InterPro" id="IPR051165">
    <property type="entry name" value="Multifunctional_ANK_Repeat"/>
</dbReference>